<dbReference type="GeneID" id="16207409"/>
<protein>
    <submittedName>
        <fullName evidence="2">Terminase large subunit</fullName>
    </submittedName>
</protein>
<gene>
    <name evidence="2" type="ORF">RIO-1_52</name>
</gene>
<proteinExistence type="predicted"/>
<keyword evidence="3" id="KW-1185">Reference proteome</keyword>
<dbReference type="KEGG" id="vg:16207409"/>
<name>R4JGW2_9CAUD</name>
<dbReference type="Gene3D" id="3.30.420.240">
    <property type="match status" value="1"/>
</dbReference>
<evidence type="ECO:0000313" key="2">
    <source>
        <dbReference type="EMBL" id="AGK87066.1"/>
    </source>
</evidence>
<dbReference type="Gene3D" id="3.40.50.300">
    <property type="entry name" value="P-loop containing nucleotide triphosphate hydrolases"/>
    <property type="match status" value="1"/>
</dbReference>
<dbReference type="RefSeq" id="YP_008051122.1">
    <property type="nucleotide sequence ID" value="NC_021300.1"/>
</dbReference>
<dbReference type="Proteomes" id="UP000013564">
    <property type="component" value="Segment"/>
</dbReference>
<dbReference type="EMBL" id="KC751414">
    <property type="protein sequence ID" value="AGK87066.1"/>
    <property type="molecule type" value="Genomic_DNA"/>
</dbReference>
<accession>R4JGW2</accession>
<dbReference type="Pfam" id="PF22530">
    <property type="entry name" value="Terminase-T7_RNaseH-like"/>
    <property type="match status" value="1"/>
</dbReference>
<dbReference type="InterPro" id="IPR054762">
    <property type="entry name" value="Gp19_RNaseH-like"/>
</dbReference>
<organism evidence="2 3">
    <name type="scientific">Pseudoalteromonas phage RIO-1</name>
    <dbReference type="NCBI Taxonomy" id="1316739"/>
    <lineage>
        <taxon>Viruses</taxon>
        <taxon>Duplodnaviria</taxon>
        <taxon>Heunggongvirae</taxon>
        <taxon>Uroviricota</taxon>
        <taxon>Caudoviricetes</taxon>
        <taxon>Zobellviridae</taxon>
        <taxon>Melvirus</taxon>
        <taxon>Melvirus orientalis</taxon>
    </lineage>
</organism>
<evidence type="ECO:0000259" key="1">
    <source>
        <dbReference type="Pfam" id="PF22530"/>
    </source>
</evidence>
<dbReference type="InterPro" id="IPR027417">
    <property type="entry name" value="P-loop_NTPase"/>
</dbReference>
<reference evidence="2 3" key="1">
    <citation type="journal article" date="2013" name="J. Virol.">
        <title>Morphology, Physiological Characteristics, and Complete Sequence of Marine Bacteriophage RIO-1 Infecting Pseudoalteromonas marina.</title>
        <authorList>
            <person name="Hardies S.C."/>
            <person name="Hwang Y.J."/>
            <person name="Hwang C.Y."/>
            <person name="Jang G.I."/>
            <person name="Cho B.C."/>
        </authorList>
    </citation>
    <scope>NUCLEOTIDE SEQUENCE [LARGE SCALE GENOMIC DNA]</scope>
</reference>
<dbReference type="OrthoDB" id="2461at10239"/>
<evidence type="ECO:0000313" key="3">
    <source>
        <dbReference type="Proteomes" id="UP000013564"/>
    </source>
</evidence>
<feature type="domain" description="Terminase large subunit ribonuclease H-like" evidence="1">
    <location>
        <begin position="355"/>
        <end position="454"/>
    </location>
</feature>
<sequence length="526" mass="61050">MELQELREVCEEDLYTFACVMFPDRYYGDVHKELFHYFQHGESDYQLALIPRDHQKSHCLAVYAAWKLTVAPWWTFLYVSANPGLGQEQLNVVVDILRSDSHRLLWPEHLNYVKDRDGSMKHKPTGTWTNEVIKLDHPERKKRMVRDPSIRVTSVKSGKTGYHCNEVLFDDLVTDENYDSDAEKQDVVKCYKNCTKIMTTGSKAKAVGTRYGEDDLYANILEITVPVFVDDEYDRDDKLWTIFERVVEDSPNRAGNGNFLWPRLKMENGEWYGFDVQQLAIKKANMSIDGDITGYFAQYYNDPNDSSLQSISRENFQYMNPKHLTHTGNTWQYSGKDLKLVAAMDLAFSSSASRRRDFTAILVVGMDTDGYLYVLDLDKFQTEKYEVFYKKVADLHRDWGFKELWVETNNGGKLIKQYLQDQIRKEGGTLKVEGEVASNKQKKEERILQILEPRYRNGEVLHMRKGLIRDLEYELTMPRPPNDDLKDALALAVSKIKAPLGKGIRTNRKALTERMSRFGGRRGSKR</sequence>